<evidence type="ECO:0000313" key="3">
    <source>
        <dbReference type="Proteomes" id="UP000785679"/>
    </source>
</evidence>
<sequence length="88" mass="10759">MCRCFYRIQLDCLIHFHNSSDHYLTKIKVMLLTALIKNHYFQVVRSLYPFLQYLLFINISQYLIFIIDYETLYVLLIQFISIINLQFL</sequence>
<keyword evidence="1" id="KW-0472">Membrane</keyword>
<protein>
    <recommendedName>
        <fullName evidence="4">Transmembrane protein</fullName>
    </recommendedName>
</protein>
<proteinExistence type="predicted"/>
<gene>
    <name evidence="2" type="ORF">FGO68_gene3953</name>
</gene>
<reference evidence="2" key="1">
    <citation type="submission" date="2019-06" db="EMBL/GenBank/DDBJ databases">
        <authorList>
            <person name="Zheng W."/>
        </authorList>
    </citation>
    <scope>NUCLEOTIDE SEQUENCE</scope>
    <source>
        <strain evidence="2">QDHG01</strain>
    </source>
</reference>
<name>A0A8J8NG52_HALGN</name>
<feature type="transmembrane region" description="Helical" evidence="1">
    <location>
        <begin position="47"/>
        <end position="65"/>
    </location>
</feature>
<dbReference type="EMBL" id="RRYP01017082">
    <property type="protein sequence ID" value="TNV74367.1"/>
    <property type="molecule type" value="Genomic_DNA"/>
</dbReference>
<dbReference type="Proteomes" id="UP000785679">
    <property type="component" value="Unassembled WGS sequence"/>
</dbReference>
<organism evidence="2 3">
    <name type="scientific">Halteria grandinella</name>
    <dbReference type="NCBI Taxonomy" id="5974"/>
    <lineage>
        <taxon>Eukaryota</taxon>
        <taxon>Sar</taxon>
        <taxon>Alveolata</taxon>
        <taxon>Ciliophora</taxon>
        <taxon>Intramacronucleata</taxon>
        <taxon>Spirotrichea</taxon>
        <taxon>Stichotrichia</taxon>
        <taxon>Sporadotrichida</taxon>
        <taxon>Halteriidae</taxon>
        <taxon>Halteria</taxon>
    </lineage>
</organism>
<dbReference type="AlphaFoldDB" id="A0A8J8NG52"/>
<comment type="caution">
    <text evidence="2">The sequence shown here is derived from an EMBL/GenBank/DDBJ whole genome shotgun (WGS) entry which is preliminary data.</text>
</comment>
<keyword evidence="1" id="KW-0812">Transmembrane</keyword>
<evidence type="ECO:0000313" key="2">
    <source>
        <dbReference type="EMBL" id="TNV74367.1"/>
    </source>
</evidence>
<evidence type="ECO:0000256" key="1">
    <source>
        <dbReference type="SAM" id="Phobius"/>
    </source>
</evidence>
<evidence type="ECO:0008006" key="4">
    <source>
        <dbReference type="Google" id="ProtNLM"/>
    </source>
</evidence>
<accession>A0A8J8NG52</accession>
<keyword evidence="1" id="KW-1133">Transmembrane helix</keyword>
<keyword evidence="3" id="KW-1185">Reference proteome</keyword>